<dbReference type="SUPFAM" id="SSF51735">
    <property type="entry name" value="NAD(P)-binding Rossmann-fold domains"/>
    <property type="match status" value="1"/>
</dbReference>
<feature type="coiled-coil region" evidence="4">
    <location>
        <begin position="522"/>
        <end position="552"/>
    </location>
</feature>
<feature type="compositionally biased region" description="Acidic residues" evidence="5">
    <location>
        <begin position="762"/>
        <end position="776"/>
    </location>
</feature>
<evidence type="ECO:0000313" key="6">
    <source>
        <dbReference type="EMBL" id="KAF7258391.1"/>
    </source>
</evidence>
<dbReference type="InterPro" id="IPR007858">
    <property type="entry name" value="Dpy-30_motif"/>
</dbReference>
<evidence type="ECO:0000256" key="1">
    <source>
        <dbReference type="ARBA" id="ARBA00022679"/>
    </source>
</evidence>
<evidence type="ECO:0000256" key="5">
    <source>
        <dbReference type="SAM" id="MobiDB-lite"/>
    </source>
</evidence>
<feature type="region of interest" description="Disordered" evidence="5">
    <location>
        <begin position="33"/>
        <end position="63"/>
    </location>
</feature>
<dbReference type="Pfam" id="PF05186">
    <property type="entry name" value="Dpy-30"/>
    <property type="match status" value="1"/>
</dbReference>
<feature type="coiled-coil region" evidence="4">
    <location>
        <begin position="881"/>
        <end position="927"/>
    </location>
</feature>
<organism evidence="6 7">
    <name type="scientific">Paragonimus skrjabini miyazakii</name>
    <dbReference type="NCBI Taxonomy" id="59628"/>
    <lineage>
        <taxon>Eukaryota</taxon>
        <taxon>Metazoa</taxon>
        <taxon>Spiralia</taxon>
        <taxon>Lophotrochozoa</taxon>
        <taxon>Platyhelminthes</taxon>
        <taxon>Trematoda</taxon>
        <taxon>Digenea</taxon>
        <taxon>Plagiorchiida</taxon>
        <taxon>Troglotremata</taxon>
        <taxon>Troglotrematidae</taxon>
        <taxon>Paragonimus</taxon>
    </lineage>
</organism>
<dbReference type="EMBL" id="JTDE01001751">
    <property type="protein sequence ID" value="KAF7258391.1"/>
    <property type="molecule type" value="Genomic_DNA"/>
</dbReference>
<dbReference type="Proteomes" id="UP000822476">
    <property type="component" value="Unassembled WGS sequence"/>
</dbReference>
<name>A0A8S9YZN3_9TREM</name>
<dbReference type="SUPFAM" id="SSF52540">
    <property type="entry name" value="P-loop containing nucleoside triphosphate hydrolases"/>
    <property type="match status" value="1"/>
</dbReference>
<dbReference type="OrthoDB" id="417678at2759"/>
<keyword evidence="4" id="KW-0175">Coiled coil</keyword>
<feature type="region of interest" description="Disordered" evidence="5">
    <location>
        <begin position="759"/>
        <end position="780"/>
    </location>
</feature>
<dbReference type="Gene3D" id="1.20.890.10">
    <property type="entry name" value="cAMP-dependent protein kinase regulatory subunit, dimerization-anchoring domain"/>
    <property type="match status" value="1"/>
</dbReference>
<dbReference type="InterPro" id="IPR036291">
    <property type="entry name" value="NAD(P)-bd_dom_sf"/>
</dbReference>
<dbReference type="GO" id="GO:0005524">
    <property type="term" value="F:ATP binding"/>
    <property type="evidence" value="ECO:0007669"/>
    <property type="project" value="InterPro"/>
</dbReference>
<dbReference type="PANTHER" id="PTHR23359">
    <property type="entry name" value="NUCLEOTIDE KINASE"/>
    <property type="match status" value="1"/>
</dbReference>
<evidence type="ECO:0000256" key="2">
    <source>
        <dbReference type="ARBA" id="ARBA00022741"/>
    </source>
</evidence>
<dbReference type="InterPro" id="IPR047499">
    <property type="entry name" value="DD_AK7"/>
</dbReference>
<dbReference type="CDD" id="cd22967">
    <property type="entry name" value="DD_AK7"/>
    <property type="match status" value="1"/>
</dbReference>
<evidence type="ECO:0008006" key="8">
    <source>
        <dbReference type="Google" id="ProtNLM"/>
    </source>
</evidence>
<keyword evidence="3" id="KW-0418">Kinase</keyword>
<comment type="caution">
    <text evidence="6">The sequence shown here is derived from an EMBL/GenBank/DDBJ whole genome shotgun (WGS) entry which is preliminary data.</text>
</comment>
<evidence type="ECO:0000256" key="4">
    <source>
        <dbReference type="SAM" id="Coils"/>
    </source>
</evidence>
<dbReference type="InterPro" id="IPR027417">
    <property type="entry name" value="P-loop_NTPase"/>
</dbReference>
<gene>
    <name evidence="6" type="ORF">EG68_04363</name>
</gene>
<reference evidence="6" key="1">
    <citation type="submission" date="2019-07" db="EMBL/GenBank/DDBJ databases">
        <title>Annotation for the trematode Paragonimus miyazaki's.</title>
        <authorList>
            <person name="Choi Y.-J."/>
        </authorList>
    </citation>
    <scope>NUCLEOTIDE SEQUENCE</scope>
    <source>
        <strain evidence="6">Japan</strain>
    </source>
</reference>
<proteinExistence type="predicted"/>
<protein>
    <recommendedName>
        <fullName evidence="8">Adenylate kinase 7</fullName>
    </recommendedName>
</protein>
<accession>A0A8S9YZN3</accession>
<dbReference type="GO" id="GO:0019205">
    <property type="term" value="F:nucleobase-containing compound kinase activity"/>
    <property type="evidence" value="ECO:0007669"/>
    <property type="project" value="InterPro"/>
</dbReference>
<keyword evidence="7" id="KW-1185">Reference proteome</keyword>
<dbReference type="Gene3D" id="3.40.50.300">
    <property type="entry name" value="P-loop containing nucleotide triphosphate hydrolases"/>
    <property type="match status" value="2"/>
</dbReference>
<dbReference type="GO" id="GO:0006139">
    <property type="term" value="P:nucleobase-containing compound metabolic process"/>
    <property type="evidence" value="ECO:0007669"/>
    <property type="project" value="InterPro"/>
</dbReference>
<evidence type="ECO:0000256" key="3">
    <source>
        <dbReference type="ARBA" id="ARBA00022777"/>
    </source>
</evidence>
<sequence length="992" mass="113380">MAEEGVDVKEQYVFVNNVDTYVSLNIGKYLAKQAPGVPPDDDENEDIGPEEQISEPAGPLQPRKDCYRITGTLSNQSKMKPTFTKDILDYDKRSWFYEHLMKNDVIIYDLTVDADQADEALWVAQEMEKNVDSFNNQKKLIIISNLMSWMTTKPGDPEEPGFTEGEYRRRKPHANFKELFNLEKEILKIGKKHKKKLVTYVLACGLIYGNGEHLLRHFFRQAWVEQAPLPIYFEGQNILPTIHVLDLANVIQNVIENPPRQRYIVVKDESSNTLADIVHAIATQLSTGEVLHLPTRELVNAEQLPQTTLDQLTMDLKIESATIKEEMQIRWVSENGIVDSMPKLATEFIETHNLKPIRICVLGPPEVGKTSLAKELCKTYRLHHIHLKAVIFETYRNLIEPIKALEHLHEMRRAEQEAVEATAAARQRELELADNGEALEEEAAAELRVTRLAEQDGPAGSMVPSDHPIGPITSGTYETEYEEYKFTSTADEVPSIRRSTFTETISDLELYPLGPTPTWKSEDELELLVTDAQEQLENLRENTDENGRLNDETLVRLVSHKLLSRPCQNQGFVLDGFPKTMAQAELLFKPDPDDEDAMADDKRLPSHRLLIPHHVIVMEASNEYVLHRLYQKASASGIDPTQARVIPPPWPIGFRLEKETTLEPGESYLAPSESQEVTEDQGAKSADVIEEDEIHGEEKQHFDELETYHDRFTRRLNLYRAMMAPAAAKARERQITTAEKLAMEDAEAEKERLLMRSVLEEAEREDDDETVPEQDEEMRPAVEQVDLEKAREVLEITYQQSLAARLAKIAHLPETPADTEENVLAFFDIREIHPLCLDMDKDFSRVSETDGCREWCLDRVRRAIGAKGAVTLPYCSAMPPKAEELEQGNQLEQRAQKARQKRLNSAKARAEHQAQEDKKLLQKQQDEWNYWLSLIQTQNYQCAEAEALPMRHYLMRYVMPDLTKALLACSRIRPEDPIDFLAEYMLKCGATL</sequence>
<keyword evidence="1" id="KW-0808">Transferase</keyword>
<dbReference type="InterPro" id="IPR000850">
    <property type="entry name" value="Adenylat/UMP-CMP_kin"/>
</dbReference>
<evidence type="ECO:0000313" key="7">
    <source>
        <dbReference type="Proteomes" id="UP000822476"/>
    </source>
</evidence>
<dbReference type="AlphaFoldDB" id="A0A8S9YZN3"/>
<feature type="compositionally biased region" description="Acidic residues" evidence="5">
    <location>
        <begin position="39"/>
        <end position="53"/>
    </location>
</feature>
<keyword evidence="2" id="KW-0547">Nucleotide-binding</keyword>
<dbReference type="Gene3D" id="3.40.50.720">
    <property type="entry name" value="NAD(P)-binding Rossmann-like Domain"/>
    <property type="match status" value="1"/>
</dbReference>